<dbReference type="PRINTS" id="PR01210">
    <property type="entry name" value="GGTRANSPTASE"/>
</dbReference>
<name>A0ABD2QJQ3_9PLAT</name>
<dbReference type="Proteomes" id="UP001626550">
    <property type="component" value="Unassembled WGS sequence"/>
</dbReference>
<protein>
    <submittedName>
        <fullName evidence="3">Glutathione hydrolase 7</fullName>
    </submittedName>
</protein>
<proteinExistence type="predicted"/>
<feature type="region of interest" description="Disordered" evidence="2">
    <location>
        <begin position="407"/>
        <end position="428"/>
    </location>
</feature>
<sequence>MVHNRDSQTTKYFDFMCSAPQNYRSSKESTASPLGNVGISKVIHELFELHVTSGSLPWKSYFEPISTLLYTGFQVDPELLDLARRSNTSKSLVLQTMLSHNHYIAPVQVHSFFESLSDMNNPRQFYEIFAPQIDAAMASAGFNWTFDSELSSYQSKPISLKPVQIAGFQTLSFPSPYIGGMYLISILNNLNTMFETKPLNWKKLAHNDPSETAKYLNRIASLSRHAKILASTSGDPKDTQIRDQVERNDANLLNSYYNNIIINQISDENIAGPDLQSGFPANVMSEKENLGDGFVLATDSDSLTVLTSLYMGKPFGAIQDLGTTGQLLNSGLSLFSENVSTGNLNVIAPGRRPLVPSGPIYLHSKTKKCGIRVGVGSSGGFWGLFDALQVITGALYFLEGSACTDQESTPPVPTLRITGDSSPSKPFGDTTQASNVNCLPAKQALASARVHLTSMQNASQQVEATMSSSLTQALVSLNWSPAQVSSKNWLGRVAIAGWNGYNLIAYDDTRNPLNPMTTF</sequence>
<keyword evidence="4" id="KW-1185">Reference proteome</keyword>
<accession>A0ABD2QJQ3</accession>
<comment type="caution">
    <text evidence="3">The sequence shown here is derived from an EMBL/GenBank/DDBJ whole genome shotgun (WGS) entry which is preliminary data.</text>
</comment>
<dbReference type="AlphaFoldDB" id="A0ABD2QJQ3"/>
<feature type="compositionally biased region" description="Polar residues" evidence="2">
    <location>
        <begin position="419"/>
        <end position="428"/>
    </location>
</feature>
<dbReference type="InterPro" id="IPR029055">
    <property type="entry name" value="Ntn_hydrolases_N"/>
</dbReference>
<dbReference type="Gene3D" id="3.60.20.40">
    <property type="match status" value="1"/>
</dbReference>
<evidence type="ECO:0000256" key="1">
    <source>
        <dbReference type="PIRSR" id="PIRSR600101-2"/>
    </source>
</evidence>
<reference evidence="3 4" key="1">
    <citation type="submission" date="2024-11" db="EMBL/GenBank/DDBJ databases">
        <title>Adaptive evolution of stress response genes in parasites aligns with host niche diversity.</title>
        <authorList>
            <person name="Hahn C."/>
            <person name="Resl P."/>
        </authorList>
    </citation>
    <scope>NUCLEOTIDE SEQUENCE [LARGE SCALE GENOMIC DNA]</scope>
    <source>
        <strain evidence="3">EGGRZ-B1_66</strain>
        <tissue evidence="3">Body</tissue>
    </source>
</reference>
<dbReference type="InterPro" id="IPR043138">
    <property type="entry name" value="GGT_lsub"/>
</dbReference>
<dbReference type="PANTHER" id="PTHR11686:SF9">
    <property type="entry name" value="RE13973P"/>
    <property type="match status" value="1"/>
</dbReference>
<dbReference type="InterPro" id="IPR000101">
    <property type="entry name" value="GGT_peptidase"/>
</dbReference>
<organism evidence="3 4">
    <name type="scientific">Cichlidogyrus casuarinus</name>
    <dbReference type="NCBI Taxonomy" id="1844966"/>
    <lineage>
        <taxon>Eukaryota</taxon>
        <taxon>Metazoa</taxon>
        <taxon>Spiralia</taxon>
        <taxon>Lophotrochozoa</taxon>
        <taxon>Platyhelminthes</taxon>
        <taxon>Monogenea</taxon>
        <taxon>Monopisthocotylea</taxon>
        <taxon>Dactylogyridea</taxon>
        <taxon>Ancyrocephalidae</taxon>
        <taxon>Cichlidogyrus</taxon>
    </lineage>
</organism>
<gene>
    <name evidence="3" type="primary">GGT7</name>
    <name evidence="3" type="ORF">Ciccas_001604</name>
</gene>
<dbReference type="Pfam" id="PF01019">
    <property type="entry name" value="G_glu_transpept"/>
    <property type="match status" value="1"/>
</dbReference>
<dbReference type="GO" id="GO:0016787">
    <property type="term" value="F:hydrolase activity"/>
    <property type="evidence" value="ECO:0007669"/>
    <property type="project" value="UniProtKB-KW"/>
</dbReference>
<dbReference type="EMBL" id="JBJKFK010000107">
    <property type="protein sequence ID" value="KAL3319734.1"/>
    <property type="molecule type" value="Genomic_DNA"/>
</dbReference>
<dbReference type="InterPro" id="IPR043137">
    <property type="entry name" value="GGT_ssub_C"/>
</dbReference>
<evidence type="ECO:0000313" key="3">
    <source>
        <dbReference type="EMBL" id="KAL3319734.1"/>
    </source>
</evidence>
<evidence type="ECO:0000313" key="4">
    <source>
        <dbReference type="Proteomes" id="UP001626550"/>
    </source>
</evidence>
<feature type="binding site" evidence="1">
    <location>
        <position position="380"/>
    </location>
    <ligand>
        <name>L-glutamate</name>
        <dbReference type="ChEBI" id="CHEBI:29985"/>
    </ligand>
</feature>
<dbReference type="SUPFAM" id="SSF56235">
    <property type="entry name" value="N-terminal nucleophile aminohydrolases (Ntn hydrolases)"/>
    <property type="match status" value="1"/>
</dbReference>
<evidence type="ECO:0000256" key="2">
    <source>
        <dbReference type="SAM" id="MobiDB-lite"/>
    </source>
</evidence>
<dbReference type="PANTHER" id="PTHR11686">
    <property type="entry name" value="GAMMA GLUTAMYL TRANSPEPTIDASE"/>
    <property type="match status" value="1"/>
</dbReference>
<keyword evidence="3" id="KW-0378">Hydrolase</keyword>
<dbReference type="Gene3D" id="1.10.246.130">
    <property type="match status" value="1"/>
</dbReference>